<keyword evidence="4" id="KW-1185">Reference proteome</keyword>
<protein>
    <submittedName>
        <fullName evidence="3">P-loop containing nucleoside triphosphate hydrolase protein</fullName>
    </submittedName>
</protein>
<dbReference type="Proteomes" id="UP001172155">
    <property type="component" value="Unassembled WGS sequence"/>
</dbReference>
<dbReference type="SUPFAM" id="SSF52540">
    <property type="entry name" value="P-loop containing nucleoside triphosphate hydrolases"/>
    <property type="match status" value="1"/>
</dbReference>
<feature type="compositionally biased region" description="Acidic residues" evidence="1">
    <location>
        <begin position="427"/>
        <end position="436"/>
    </location>
</feature>
<dbReference type="PANTHER" id="PTHR46411:SF3">
    <property type="entry name" value="AAA+ ATPASE DOMAIN-CONTAINING PROTEIN"/>
    <property type="match status" value="1"/>
</dbReference>
<dbReference type="InterPro" id="IPR003959">
    <property type="entry name" value="ATPase_AAA_core"/>
</dbReference>
<comment type="caution">
    <text evidence="3">The sequence shown here is derived from an EMBL/GenBank/DDBJ whole genome shotgun (WGS) entry which is preliminary data.</text>
</comment>
<dbReference type="InterPro" id="IPR027417">
    <property type="entry name" value="P-loop_NTPase"/>
</dbReference>
<accession>A0AA40FAU4</accession>
<dbReference type="InterPro" id="IPR003593">
    <property type="entry name" value="AAA+_ATPase"/>
</dbReference>
<sequence length="745" mass="84576">MAADLLPTDEDSFSVIERLADAIRVEDDVRIGAEDRQRLVQDLFEGPKKCQCCVNWVNELPKGVDLESIKVEDSPHPIIVRRRILPGESKAQVSIHSIEVCNPAVRQVLFRVFEGLDGIIPEVRYLVLRAPFRQFFWRWDRFEKAIEDEENEIVKTVLVQIRAIVKPDLAEAFAVAKELVPHGIITFKHLWILFPPGEIVHASDPYSKHGTFLEITSGRLAPNDIHLYQLTCRFVDWDGYRFGWSTCTRGVRNFRGTMKIADLGVCPERYLQEAAHATLREKCIARGHKFRELAGLKYKAYAEDEASNKGKKQEGQKKAVERRIVLDEAGHPSRQARGADILGHITFPPFYRTGLIAQAPVDAAPAGGHIPLPTEDEIRMGRNMPRPPRPVYNYDDQDDFHPGLPIRVQGIPPNRRPREYADVSDSGSDDDDDEEDKVEFTDFQLLLCKPTLRGYCLQDKDWYVFDVDRIRDIEWNASPFDSLVLPEGYKDLILSFVENQLKDGDMFDDVINGKGGGLVILLAGDPGVGKTMTAESVAEKINAPLVKMELSLLTETIMAQQGTTPRAASGHHDYASSVAGDAEDDLTKTFRQAARWGAVLLIDECDMYLERRNDESPARNHVVSRFLRELEYYPSLLFLTTNRERVLDPAVYSRIHLTINYPALDFDSRLQIWKTFMDREEGHTIAEDEMKVLADLGMNGRRIKNVTKTARIMAKRKGRGLQFADVRDVIRITEGIHVLENVDDC</sequence>
<dbReference type="PANTHER" id="PTHR46411">
    <property type="entry name" value="FAMILY ATPASE, PUTATIVE-RELATED"/>
    <property type="match status" value="1"/>
</dbReference>
<feature type="region of interest" description="Disordered" evidence="1">
    <location>
        <begin position="402"/>
        <end position="436"/>
    </location>
</feature>
<evidence type="ECO:0000313" key="4">
    <source>
        <dbReference type="Proteomes" id="UP001172155"/>
    </source>
</evidence>
<dbReference type="Pfam" id="PF22942">
    <property type="entry name" value="DUF7025"/>
    <property type="match status" value="1"/>
</dbReference>
<dbReference type="GO" id="GO:0016887">
    <property type="term" value="F:ATP hydrolysis activity"/>
    <property type="evidence" value="ECO:0007669"/>
    <property type="project" value="InterPro"/>
</dbReference>
<feature type="domain" description="AAA+ ATPase" evidence="2">
    <location>
        <begin position="516"/>
        <end position="660"/>
    </location>
</feature>
<evidence type="ECO:0000313" key="3">
    <source>
        <dbReference type="EMBL" id="KAK0754418.1"/>
    </source>
</evidence>
<proteinExistence type="predicted"/>
<dbReference type="CDD" id="cd19481">
    <property type="entry name" value="RecA-like_protease"/>
    <property type="match status" value="1"/>
</dbReference>
<reference evidence="3" key="1">
    <citation type="submission" date="2023-06" db="EMBL/GenBank/DDBJ databases">
        <title>Genome-scale phylogeny and comparative genomics of the fungal order Sordariales.</title>
        <authorList>
            <consortium name="Lawrence Berkeley National Laboratory"/>
            <person name="Hensen N."/>
            <person name="Bonometti L."/>
            <person name="Westerberg I."/>
            <person name="Brannstrom I.O."/>
            <person name="Guillou S."/>
            <person name="Cros-Aarteil S."/>
            <person name="Calhoun S."/>
            <person name="Haridas S."/>
            <person name="Kuo A."/>
            <person name="Mondo S."/>
            <person name="Pangilinan J."/>
            <person name="Riley R."/>
            <person name="LaButti K."/>
            <person name="Andreopoulos B."/>
            <person name="Lipzen A."/>
            <person name="Chen C."/>
            <person name="Yanf M."/>
            <person name="Daum C."/>
            <person name="Ng V."/>
            <person name="Clum A."/>
            <person name="Steindorff A."/>
            <person name="Ohm R."/>
            <person name="Martin F."/>
            <person name="Silar P."/>
            <person name="Natvig D."/>
            <person name="Lalanne C."/>
            <person name="Gautier V."/>
            <person name="Ament-velasquez S.L."/>
            <person name="Kruys A."/>
            <person name="Hutchinson M.I."/>
            <person name="Powell A.J."/>
            <person name="Barry K."/>
            <person name="Miller A.N."/>
            <person name="Grigoriev I.V."/>
            <person name="Debuchy R."/>
            <person name="Gladieux P."/>
            <person name="Thoren M.H."/>
            <person name="Johannesson H."/>
        </authorList>
    </citation>
    <scope>NUCLEOTIDE SEQUENCE</scope>
    <source>
        <strain evidence="3">SMH3187-1</strain>
    </source>
</reference>
<name>A0AA40FAU4_9PEZI</name>
<gene>
    <name evidence="3" type="ORF">B0T18DRAFT_386299</name>
</gene>
<dbReference type="SMART" id="SM00382">
    <property type="entry name" value="AAA"/>
    <property type="match status" value="1"/>
</dbReference>
<dbReference type="Pfam" id="PF00004">
    <property type="entry name" value="AAA"/>
    <property type="match status" value="1"/>
</dbReference>
<dbReference type="AlphaFoldDB" id="A0AA40FAU4"/>
<dbReference type="Gene3D" id="3.40.50.300">
    <property type="entry name" value="P-loop containing nucleotide triphosphate hydrolases"/>
    <property type="match status" value="1"/>
</dbReference>
<evidence type="ECO:0000256" key="1">
    <source>
        <dbReference type="SAM" id="MobiDB-lite"/>
    </source>
</evidence>
<dbReference type="GO" id="GO:0005524">
    <property type="term" value="F:ATP binding"/>
    <property type="evidence" value="ECO:0007669"/>
    <property type="project" value="InterPro"/>
</dbReference>
<organism evidence="3 4">
    <name type="scientific">Schizothecium vesticola</name>
    <dbReference type="NCBI Taxonomy" id="314040"/>
    <lineage>
        <taxon>Eukaryota</taxon>
        <taxon>Fungi</taxon>
        <taxon>Dikarya</taxon>
        <taxon>Ascomycota</taxon>
        <taxon>Pezizomycotina</taxon>
        <taxon>Sordariomycetes</taxon>
        <taxon>Sordariomycetidae</taxon>
        <taxon>Sordariales</taxon>
        <taxon>Schizotheciaceae</taxon>
        <taxon>Schizothecium</taxon>
    </lineage>
</organism>
<dbReference type="InterPro" id="IPR054289">
    <property type="entry name" value="DUF7025"/>
</dbReference>
<evidence type="ECO:0000259" key="2">
    <source>
        <dbReference type="SMART" id="SM00382"/>
    </source>
</evidence>
<keyword evidence="3" id="KW-0378">Hydrolase</keyword>
<dbReference type="EMBL" id="JAUKUD010000001">
    <property type="protein sequence ID" value="KAK0754418.1"/>
    <property type="molecule type" value="Genomic_DNA"/>
</dbReference>